<organism evidence="1 2">
    <name type="scientific">Streptomyces achmelvichensis</name>
    <dbReference type="NCBI Taxonomy" id="3134111"/>
    <lineage>
        <taxon>Bacteria</taxon>
        <taxon>Bacillati</taxon>
        <taxon>Actinomycetota</taxon>
        <taxon>Actinomycetes</taxon>
        <taxon>Kitasatosporales</taxon>
        <taxon>Streptomycetaceae</taxon>
        <taxon>Streptomyces</taxon>
    </lineage>
</organism>
<name>A0ACC6PLC7_9ACTN</name>
<dbReference type="Proteomes" id="UP001377168">
    <property type="component" value="Unassembled WGS sequence"/>
</dbReference>
<protein>
    <submittedName>
        <fullName evidence="1">Uncharacterized protein</fullName>
    </submittedName>
</protein>
<gene>
    <name evidence="1" type="ORF">WKI67_01715</name>
</gene>
<dbReference type="EMBL" id="JBBKAJ010000011">
    <property type="protein sequence ID" value="MEJ8632191.1"/>
    <property type="molecule type" value="Genomic_DNA"/>
</dbReference>
<keyword evidence="2" id="KW-1185">Reference proteome</keyword>
<reference evidence="1" key="1">
    <citation type="submission" date="2024-03" db="EMBL/GenBank/DDBJ databases">
        <title>Novel Streptomyces species of biotechnological and ecological value are a feature of Machair soil.</title>
        <authorList>
            <person name="Prole J.R."/>
            <person name="Goodfellow M."/>
            <person name="Allenby N."/>
            <person name="Ward A.C."/>
        </authorList>
    </citation>
    <scope>NUCLEOTIDE SEQUENCE</scope>
    <source>
        <strain evidence="1">MS2.AVA.5</strain>
    </source>
</reference>
<sequence>MDWIIDAAQPTAMNANQWWLAPLLGGFGAILGASLTSVVAWRVLSDAKAARRRAEEREATGVISAGLREARQIYWKGNVGTEMAPDGFDRDWTGYFSKMLGEAEVAVMVFEDEVLRQRLKASMDLLIWGAHDGQLLEETRLFFPRVVALAAHKDVLACLGANLRDEDLPTPGEYWTKANSQWEWQEEQIRRAEAGE</sequence>
<proteinExistence type="predicted"/>
<evidence type="ECO:0000313" key="2">
    <source>
        <dbReference type="Proteomes" id="UP001377168"/>
    </source>
</evidence>
<evidence type="ECO:0000313" key="1">
    <source>
        <dbReference type="EMBL" id="MEJ8632191.1"/>
    </source>
</evidence>
<accession>A0ACC6PLC7</accession>
<comment type="caution">
    <text evidence="1">The sequence shown here is derived from an EMBL/GenBank/DDBJ whole genome shotgun (WGS) entry which is preliminary data.</text>
</comment>